<dbReference type="PANTHER" id="PTHR14778">
    <property type="entry name" value="KINETOCHORE-ASSOCIATED PROTEIN DSN1 HOMOLOG"/>
    <property type="match status" value="1"/>
</dbReference>
<evidence type="ECO:0000313" key="3">
    <source>
        <dbReference type="EMBL" id="KAK7202752.1"/>
    </source>
</evidence>
<dbReference type="InterPro" id="IPR013218">
    <property type="entry name" value="Dsn1/Mis13"/>
</dbReference>
<evidence type="ECO:0000256" key="2">
    <source>
        <dbReference type="SAM" id="MobiDB-lite"/>
    </source>
</evidence>
<name>A0ABR1EYY2_9ASCO</name>
<dbReference type="PANTHER" id="PTHR14778:SF2">
    <property type="entry name" value="KINETOCHORE-ASSOCIATED PROTEIN DSN1 HOMOLOG"/>
    <property type="match status" value="1"/>
</dbReference>
<dbReference type="EMBL" id="JBBJBU010000015">
    <property type="protein sequence ID" value="KAK7202752.1"/>
    <property type="molecule type" value="Genomic_DNA"/>
</dbReference>
<keyword evidence="1" id="KW-0175">Coiled coil</keyword>
<feature type="coiled-coil region" evidence="1">
    <location>
        <begin position="277"/>
        <end position="304"/>
    </location>
</feature>
<feature type="compositionally biased region" description="Low complexity" evidence="2">
    <location>
        <begin position="93"/>
        <end position="105"/>
    </location>
</feature>
<proteinExistence type="predicted"/>
<comment type="caution">
    <text evidence="3">The sequence shown here is derived from an EMBL/GenBank/DDBJ whole genome shotgun (WGS) entry which is preliminary data.</text>
</comment>
<evidence type="ECO:0000313" key="4">
    <source>
        <dbReference type="Proteomes" id="UP001498771"/>
    </source>
</evidence>
<dbReference type="Proteomes" id="UP001498771">
    <property type="component" value="Unassembled WGS sequence"/>
</dbReference>
<dbReference type="RefSeq" id="XP_064765785.1">
    <property type="nucleotide sequence ID" value="XM_064913647.1"/>
</dbReference>
<accession>A0ABR1EYY2</accession>
<evidence type="ECO:0000256" key="1">
    <source>
        <dbReference type="SAM" id="Coils"/>
    </source>
</evidence>
<protein>
    <submittedName>
        <fullName evidence="3">Mis12-mtw1 family protein</fullName>
    </submittedName>
</protein>
<dbReference type="GeneID" id="90039159"/>
<feature type="region of interest" description="Disordered" evidence="2">
    <location>
        <begin position="148"/>
        <end position="167"/>
    </location>
</feature>
<keyword evidence="4" id="KW-1185">Reference proteome</keyword>
<reference evidence="3 4" key="1">
    <citation type="submission" date="2024-03" db="EMBL/GenBank/DDBJ databases">
        <title>Genome-scale model development and genomic sequencing of the oleaginous clade Lipomyces.</title>
        <authorList>
            <consortium name="Lawrence Berkeley National Laboratory"/>
            <person name="Czajka J.J."/>
            <person name="Han Y."/>
            <person name="Kim J."/>
            <person name="Mondo S.J."/>
            <person name="Hofstad B.A."/>
            <person name="Robles A."/>
            <person name="Haridas S."/>
            <person name="Riley R."/>
            <person name="LaButti K."/>
            <person name="Pangilinan J."/>
            <person name="Andreopoulos W."/>
            <person name="Lipzen A."/>
            <person name="Yan J."/>
            <person name="Wang M."/>
            <person name="Ng V."/>
            <person name="Grigoriev I.V."/>
            <person name="Spatafora J.W."/>
            <person name="Magnuson J.K."/>
            <person name="Baker S.E."/>
            <person name="Pomraning K.R."/>
        </authorList>
    </citation>
    <scope>NUCLEOTIDE SEQUENCE [LARGE SCALE GENOMIC DNA]</scope>
    <source>
        <strain evidence="3 4">Phaff 52-87</strain>
    </source>
</reference>
<gene>
    <name evidence="3" type="ORF">BZA70DRAFT_284863</name>
</gene>
<feature type="region of interest" description="Disordered" evidence="2">
    <location>
        <begin position="1"/>
        <end position="105"/>
    </location>
</feature>
<dbReference type="Pfam" id="PF08202">
    <property type="entry name" value="MIS13"/>
    <property type="match status" value="1"/>
</dbReference>
<feature type="compositionally biased region" description="Basic and acidic residues" evidence="2">
    <location>
        <begin position="13"/>
        <end position="22"/>
    </location>
</feature>
<organism evidence="3 4">
    <name type="scientific">Myxozyma melibiosi</name>
    <dbReference type="NCBI Taxonomy" id="54550"/>
    <lineage>
        <taxon>Eukaryota</taxon>
        <taxon>Fungi</taxon>
        <taxon>Dikarya</taxon>
        <taxon>Ascomycota</taxon>
        <taxon>Saccharomycotina</taxon>
        <taxon>Lipomycetes</taxon>
        <taxon>Lipomycetales</taxon>
        <taxon>Lipomycetaceae</taxon>
        <taxon>Myxozyma</taxon>
    </lineage>
</organism>
<sequence length="424" mass="47556">MKSTLAGTKRKPRDLPSQHKENAQQQQQQQQPPESTTKRRRAAAVAADSRIQQSTRKSTRRNPIPVAAEADGEFMFTRVRNLPPPEPVLESPAAATKAAKTQKTTKTIKKKETKFFSFNDDEEEQPESSTTIVSLPLTDTPMIRRNKELRQQQGSRRSSLGMRGKRASSLSNGLVAVPHADIKTDEFFKHLDADLPDPHRMRQLLSWCGHRVLAEEKEADKKSSRANRARGGGAPATAITRVIEEEILKDLTDGRISTSWWSRPDEEDLPKKPNPQNVANLEKIDEFTKRLERLRAEKKAWTEVENDIKPPIPPSTNIDVSLLLPKEATFLARQEEAASTPAAEAKLDTLKDRASNVEIETDKLVHGMHSIEQLARAAGKYADRVRADAAGVVERKERQAQKVAGTEDLEMRDVLRSLSKVDRL</sequence>